<dbReference type="SUPFAM" id="SSF51735">
    <property type="entry name" value="NAD(P)-binding Rossmann-fold domains"/>
    <property type="match status" value="1"/>
</dbReference>
<accession>A0ABS1M8P7</accession>
<evidence type="ECO:0000313" key="7">
    <source>
        <dbReference type="EMBL" id="MBL1077013.1"/>
    </source>
</evidence>
<gene>
    <name evidence="7" type="ORF">JK358_21685</name>
</gene>
<dbReference type="RefSeq" id="WP_201949604.1">
    <property type="nucleotide sequence ID" value="NZ_JAERRJ010000008.1"/>
</dbReference>
<dbReference type="InterPro" id="IPR001509">
    <property type="entry name" value="Epimerase_deHydtase"/>
</dbReference>
<dbReference type="Proteomes" id="UP000602198">
    <property type="component" value="Unassembled WGS sequence"/>
</dbReference>
<dbReference type="EMBL" id="JAERRJ010000008">
    <property type="protein sequence ID" value="MBL1077013.1"/>
    <property type="molecule type" value="Genomic_DNA"/>
</dbReference>
<keyword evidence="8" id="KW-1185">Reference proteome</keyword>
<dbReference type="Gene3D" id="3.90.25.10">
    <property type="entry name" value="UDP-galactose 4-epimerase, domain 1"/>
    <property type="match status" value="1"/>
</dbReference>
<comment type="caution">
    <text evidence="7">The sequence shown here is derived from an EMBL/GenBank/DDBJ whole genome shotgun (WGS) entry which is preliminary data.</text>
</comment>
<protein>
    <recommendedName>
        <fullName evidence="3">UDP-glucose 4-epimerase</fullName>
    </recommendedName>
    <alternativeName>
        <fullName evidence="5">Galactowaldenase</fullName>
    </alternativeName>
    <alternativeName>
        <fullName evidence="4">UDP-galactose 4-epimerase</fullName>
    </alternativeName>
</protein>
<evidence type="ECO:0000256" key="5">
    <source>
        <dbReference type="ARBA" id="ARBA00033067"/>
    </source>
</evidence>
<comment type="similarity">
    <text evidence="2">Belongs to the NAD(P)-dependent epimerase/dehydratase family.</text>
</comment>
<dbReference type="PANTHER" id="PTHR43725:SF53">
    <property type="entry name" value="UDP-ARABINOSE 4-EPIMERASE 1"/>
    <property type="match status" value="1"/>
</dbReference>
<evidence type="ECO:0000256" key="3">
    <source>
        <dbReference type="ARBA" id="ARBA00018569"/>
    </source>
</evidence>
<reference evidence="7 8" key="1">
    <citation type="submission" date="2021-01" db="EMBL/GenBank/DDBJ databases">
        <title>WGS of actinomycetes isolated from Thailand.</title>
        <authorList>
            <person name="Thawai C."/>
        </authorList>
    </citation>
    <scope>NUCLEOTIDE SEQUENCE [LARGE SCALE GENOMIC DNA]</scope>
    <source>
        <strain evidence="7 8">LPG 2</strain>
    </source>
</reference>
<organism evidence="7 8">
    <name type="scientific">Nocardia acididurans</name>
    <dbReference type="NCBI Taxonomy" id="2802282"/>
    <lineage>
        <taxon>Bacteria</taxon>
        <taxon>Bacillati</taxon>
        <taxon>Actinomycetota</taxon>
        <taxon>Actinomycetes</taxon>
        <taxon>Mycobacteriales</taxon>
        <taxon>Nocardiaceae</taxon>
        <taxon>Nocardia</taxon>
    </lineage>
</organism>
<dbReference type="InterPro" id="IPR036291">
    <property type="entry name" value="NAD(P)-bd_dom_sf"/>
</dbReference>
<evidence type="ECO:0000256" key="1">
    <source>
        <dbReference type="ARBA" id="ARBA00004947"/>
    </source>
</evidence>
<comment type="pathway">
    <text evidence="1">Carbohydrate metabolism; galactose metabolism.</text>
</comment>
<evidence type="ECO:0000259" key="6">
    <source>
        <dbReference type="Pfam" id="PF01370"/>
    </source>
</evidence>
<dbReference type="PANTHER" id="PTHR43725">
    <property type="entry name" value="UDP-GLUCOSE 4-EPIMERASE"/>
    <property type="match status" value="1"/>
</dbReference>
<feature type="domain" description="NAD-dependent epimerase/dehydratase" evidence="6">
    <location>
        <begin position="3"/>
        <end position="232"/>
    </location>
</feature>
<evidence type="ECO:0000256" key="2">
    <source>
        <dbReference type="ARBA" id="ARBA00007637"/>
    </source>
</evidence>
<name>A0ABS1M8P7_9NOCA</name>
<dbReference type="Gene3D" id="3.40.50.720">
    <property type="entry name" value="NAD(P)-binding Rossmann-like Domain"/>
    <property type="match status" value="1"/>
</dbReference>
<evidence type="ECO:0000313" key="8">
    <source>
        <dbReference type="Proteomes" id="UP000602198"/>
    </source>
</evidence>
<evidence type="ECO:0000256" key="4">
    <source>
        <dbReference type="ARBA" id="ARBA00031367"/>
    </source>
</evidence>
<dbReference type="Pfam" id="PF01370">
    <property type="entry name" value="Epimerase"/>
    <property type="match status" value="1"/>
</dbReference>
<sequence>MRVLVTGAAGYLGRAVVSALAAAGHAPIAMVHKPNAEIGGVAEVRVADLLDPDSLRRAVRGVEAVCHLAGLGNARESIEEPLRYYRVNTAGTVSLLEAMAGAGVQTLVFASTAAIYATADGVALGEDAAAAPAHPYASSKLAAEWAIDAQARTGAVAATVLRLMNLTGGHDPNPTRLIPRTLAAALGDGVLEINGDGSVCRDYVHVADAAAACVAALDHPAAPGTSRRYNIGSGRGTSILDIVAAVERVTGRPVPVRHRPAAPEAAVLIADPAQARAELGWTATHSGIDELVRDTWRARGC</sequence>
<proteinExistence type="inferred from homology"/>